<name>A0A0K2UCC4_LEPSM</name>
<evidence type="ECO:0000313" key="1">
    <source>
        <dbReference type="EMBL" id="CDW35883.1"/>
    </source>
</evidence>
<feature type="non-terminal residue" evidence="1">
    <location>
        <position position="1"/>
    </location>
</feature>
<dbReference type="EMBL" id="HACA01018522">
    <property type="protein sequence ID" value="CDW35883.1"/>
    <property type="molecule type" value="Transcribed_RNA"/>
</dbReference>
<organism evidence="1">
    <name type="scientific">Lepeophtheirus salmonis</name>
    <name type="common">Salmon louse</name>
    <name type="synonym">Caligus salmonis</name>
    <dbReference type="NCBI Taxonomy" id="72036"/>
    <lineage>
        <taxon>Eukaryota</taxon>
        <taxon>Metazoa</taxon>
        <taxon>Ecdysozoa</taxon>
        <taxon>Arthropoda</taxon>
        <taxon>Crustacea</taxon>
        <taxon>Multicrustacea</taxon>
        <taxon>Hexanauplia</taxon>
        <taxon>Copepoda</taxon>
        <taxon>Siphonostomatoida</taxon>
        <taxon>Caligidae</taxon>
        <taxon>Lepeophtheirus</taxon>
    </lineage>
</organism>
<reference evidence="1" key="1">
    <citation type="submission" date="2014-05" db="EMBL/GenBank/DDBJ databases">
        <authorList>
            <person name="Chronopoulou M."/>
        </authorList>
    </citation>
    <scope>NUCLEOTIDE SEQUENCE</scope>
    <source>
        <tissue evidence="1">Whole organism</tissue>
    </source>
</reference>
<dbReference type="AlphaFoldDB" id="A0A0K2UCC4"/>
<accession>A0A0K2UCC4</accession>
<proteinExistence type="predicted"/>
<protein>
    <submittedName>
        <fullName evidence="1">Uncharacterized protein</fullName>
    </submittedName>
</protein>
<sequence>KTSLLYVGVNISLCSEAIDKEIAKLLLSGAFETVIKKCFVFFLYF</sequence>